<dbReference type="InterPro" id="IPR051081">
    <property type="entry name" value="HTH_MetalResp_TranReg"/>
</dbReference>
<dbReference type="InterPro" id="IPR001845">
    <property type="entry name" value="HTH_ArsR_DNA-bd_dom"/>
</dbReference>
<evidence type="ECO:0000259" key="4">
    <source>
        <dbReference type="SMART" id="SM00418"/>
    </source>
</evidence>
<gene>
    <name evidence="5" type="ORF">C7476_103448</name>
</gene>
<accession>A0A368Z112</accession>
<dbReference type="PANTHER" id="PTHR33154:SF33">
    <property type="entry name" value="TRANSCRIPTIONAL REPRESSOR SDPR"/>
    <property type="match status" value="1"/>
</dbReference>
<dbReference type="InterPro" id="IPR036390">
    <property type="entry name" value="WH_DNA-bd_sf"/>
</dbReference>
<dbReference type="EMBL" id="QPJM01000003">
    <property type="protein sequence ID" value="RCW85599.1"/>
    <property type="molecule type" value="Genomic_DNA"/>
</dbReference>
<name>A0A368Z112_9HYPH</name>
<dbReference type="RefSeq" id="WP_181872382.1">
    <property type="nucleotide sequence ID" value="NZ_QPJM01000003.1"/>
</dbReference>
<dbReference type="Gene3D" id="1.10.10.10">
    <property type="entry name" value="Winged helix-like DNA-binding domain superfamily/Winged helix DNA-binding domain"/>
    <property type="match status" value="1"/>
</dbReference>
<dbReference type="PANTHER" id="PTHR33154">
    <property type="entry name" value="TRANSCRIPTIONAL REGULATOR, ARSR FAMILY"/>
    <property type="match status" value="1"/>
</dbReference>
<evidence type="ECO:0000256" key="1">
    <source>
        <dbReference type="ARBA" id="ARBA00023015"/>
    </source>
</evidence>
<keyword evidence="6" id="KW-1185">Reference proteome</keyword>
<dbReference type="SMART" id="SM00418">
    <property type="entry name" value="HTH_ARSR"/>
    <property type="match status" value="1"/>
</dbReference>
<evidence type="ECO:0000256" key="3">
    <source>
        <dbReference type="ARBA" id="ARBA00023163"/>
    </source>
</evidence>
<comment type="caution">
    <text evidence="5">The sequence shown here is derived from an EMBL/GenBank/DDBJ whole genome shotgun (WGS) entry which is preliminary data.</text>
</comment>
<feature type="domain" description="HTH arsR-type" evidence="4">
    <location>
        <begin position="12"/>
        <end position="93"/>
    </location>
</feature>
<proteinExistence type="predicted"/>
<keyword evidence="1" id="KW-0805">Transcription regulation</keyword>
<dbReference type="GO" id="GO:0003700">
    <property type="term" value="F:DNA-binding transcription factor activity"/>
    <property type="evidence" value="ECO:0007669"/>
    <property type="project" value="InterPro"/>
</dbReference>
<evidence type="ECO:0000313" key="5">
    <source>
        <dbReference type="EMBL" id="RCW85599.1"/>
    </source>
</evidence>
<dbReference type="Pfam" id="PF12840">
    <property type="entry name" value="HTH_20"/>
    <property type="match status" value="1"/>
</dbReference>
<dbReference type="InterPro" id="IPR036388">
    <property type="entry name" value="WH-like_DNA-bd_sf"/>
</dbReference>
<keyword evidence="3" id="KW-0804">Transcription</keyword>
<evidence type="ECO:0000313" key="6">
    <source>
        <dbReference type="Proteomes" id="UP000253324"/>
    </source>
</evidence>
<dbReference type="CDD" id="cd00090">
    <property type="entry name" value="HTH_ARSR"/>
    <property type="match status" value="1"/>
</dbReference>
<dbReference type="AlphaFoldDB" id="A0A368Z112"/>
<dbReference type="GO" id="GO:0003677">
    <property type="term" value="F:DNA binding"/>
    <property type="evidence" value="ECO:0007669"/>
    <property type="project" value="UniProtKB-KW"/>
</dbReference>
<dbReference type="InterPro" id="IPR011991">
    <property type="entry name" value="ArsR-like_HTH"/>
</dbReference>
<dbReference type="SUPFAM" id="SSF46785">
    <property type="entry name" value="Winged helix' DNA-binding domain"/>
    <property type="match status" value="1"/>
</dbReference>
<sequence>MFVYVHDEQLDLIFKTLGDATRRRILDLLQERSERSLFEICASFAAADGKSLSRQTISQHLDMLERAGLIITSWKGRTKTHSLNVAPMQVATNQWLKKYL</sequence>
<reference evidence="5 6" key="1">
    <citation type="submission" date="2018-07" db="EMBL/GenBank/DDBJ databases">
        <title>Genomic Encyclopedia of Type Strains, Phase III (KMG-III): the genomes of soil and plant-associated and newly described type strains.</title>
        <authorList>
            <person name="Whitman W."/>
        </authorList>
    </citation>
    <scope>NUCLEOTIDE SEQUENCE [LARGE SCALE GENOMIC DNA]</scope>
    <source>
        <strain evidence="5 6">31-25a</strain>
    </source>
</reference>
<protein>
    <submittedName>
        <fullName evidence="5">ArsR family transcriptional regulator</fullName>
    </submittedName>
</protein>
<dbReference type="Proteomes" id="UP000253324">
    <property type="component" value="Unassembled WGS sequence"/>
</dbReference>
<evidence type="ECO:0000256" key="2">
    <source>
        <dbReference type="ARBA" id="ARBA00023125"/>
    </source>
</evidence>
<keyword evidence="2" id="KW-0238">DNA-binding</keyword>
<organism evidence="5 6">
    <name type="scientific">Phyllobacterium bourgognense</name>
    <dbReference type="NCBI Taxonomy" id="314236"/>
    <lineage>
        <taxon>Bacteria</taxon>
        <taxon>Pseudomonadati</taxon>
        <taxon>Pseudomonadota</taxon>
        <taxon>Alphaproteobacteria</taxon>
        <taxon>Hyphomicrobiales</taxon>
        <taxon>Phyllobacteriaceae</taxon>
        <taxon>Phyllobacterium</taxon>
    </lineage>
</organism>